<dbReference type="PATRIC" id="fig|246196.56.peg.6743"/>
<dbReference type="KEGG" id="msg:MSMEI_6610"/>
<dbReference type="AlphaFoldDB" id="I7GG54"/>
<organism evidence="1 2">
    <name type="scientific">Mycolicibacterium smegmatis (strain ATCC 700084 / mc(2)155)</name>
    <name type="common">Mycobacterium smegmatis</name>
    <dbReference type="NCBI Taxonomy" id="246196"/>
    <lineage>
        <taxon>Bacteria</taxon>
        <taxon>Bacillati</taxon>
        <taxon>Actinomycetota</taxon>
        <taxon>Actinomycetes</taxon>
        <taxon>Mycobacteriales</taxon>
        <taxon>Mycobacteriaceae</taxon>
        <taxon>Mycolicibacterium</taxon>
    </lineage>
</organism>
<sequence length="466" mass="52720">MGGCMTVTGERPEIILTDVDFNRRDHPDRPLRPIPPGRDHFADQWRRMREIMFGEWIDVDKEVEPNELTRLRDDYFWQGDEHMIGVVDAFERIGHEQGRAMFEQALTQGIDTVENPPQELVDLFEHLDNLPKQFDLVAAERGRMLAMSSTMAATTIIRAWAVYETAMTGDISAATGATGRFADDGPRRFIETARVFAEFTLPEIFDRHSEAFCDVVRVRLMHALASRGLRRKWGDDLYLKFGEPIPVTSLLGFGSGMLLGRLVDHAFGRKLTPQQLEDLAEYSSFSGRLWGAPERLYSPNGIELIKSLNYVLSRGGNPSPWRAELVDAVAGPEHLQTLTDTLPGLLKKVIYKYANTITATIAFAPAGVVFGYEQIEAMLKDTMFEPLGYDIRRRVKNFERLTKLNVRVAMLADRVPWSNPIREHRKRTGAAARERIAMLDKIAAGRQIPLTYTHHDRSTSGEGFTG</sequence>
<reference evidence="1 2" key="2">
    <citation type="journal article" date="2009" name="Genome Res.">
        <title>Ortho-proteogenomics: multiple proteomes investigation through orthology and a new MS-based protocol.</title>
        <authorList>
            <person name="Gallien S."/>
            <person name="Perrodou E."/>
            <person name="Carapito C."/>
            <person name="Deshayes C."/>
            <person name="Reyrat J.M."/>
            <person name="Van Dorsselaer A."/>
            <person name="Poch O."/>
            <person name="Schaeffer C."/>
            <person name="Lecompte O."/>
        </authorList>
    </citation>
    <scope>NUCLEOTIDE SEQUENCE [LARGE SCALE GENOMIC DNA]</scope>
    <source>
        <strain evidence="2">ATCC 700084 / mc(2)155</strain>
    </source>
</reference>
<evidence type="ECO:0000313" key="1">
    <source>
        <dbReference type="EMBL" id="AFP43036.1"/>
    </source>
</evidence>
<proteinExistence type="predicted"/>
<dbReference type="EMBL" id="CP001663">
    <property type="protein sequence ID" value="AFP43036.1"/>
    <property type="molecule type" value="Genomic_DNA"/>
</dbReference>
<reference evidence="1 2" key="1">
    <citation type="journal article" date="2007" name="Genome Biol.">
        <title>Interrupted coding sequences in Mycobacterium smegmatis: authentic mutations or sequencing errors?</title>
        <authorList>
            <person name="Deshayes C."/>
            <person name="Perrodou E."/>
            <person name="Gallien S."/>
            <person name="Euphrasie D."/>
            <person name="Schaeffer C."/>
            <person name="Van-Dorsselaer A."/>
            <person name="Poch O."/>
            <person name="Lecompte O."/>
            <person name="Reyrat J.M."/>
        </authorList>
    </citation>
    <scope>NUCLEOTIDE SEQUENCE [LARGE SCALE GENOMIC DNA]</scope>
    <source>
        <strain evidence="2">ATCC 700084 / mc(2)155</strain>
    </source>
</reference>
<dbReference type="Proteomes" id="UP000006158">
    <property type="component" value="Chromosome"/>
</dbReference>
<evidence type="ECO:0000313" key="2">
    <source>
        <dbReference type="Proteomes" id="UP000006158"/>
    </source>
</evidence>
<gene>
    <name evidence="1" type="ordered locus">MSMEI_6610</name>
</gene>
<name>I7GG54_MYCS2</name>
<accession>I7GG54</accession>
<protein>
    <submittedName>
        <fullName evidence="1">Uncharacterized protein</fullName>
    </submittedName>
</protein>